<dbReference type="AlphaFoldDB" id="A0A0L6VF10"/>
<dbReference type="EMBL" id="LAVV01006562">
    <property type="protein sequence ID" value="KNZ59346.1"/>
    <property type="molecule type" value="Genomic_DNA"/>
</dbReference>
<proteinExistence type="predicted"/>
<dbReference type="Proteomes" id="UP000037035">
    <property type="component" value="Unassembled WGS sequence"/>
</dbReference>
<evidence type="ECO:0000313" key="2">
    <source>
        <dbReference type="Proteomes" id="UP000037035"/>
    </source>
</evidence>
<accession>A0A0L6VF10</accession>
<sequence length="149" mass="16742">MNERRKKKPNIIKRFFLDLIAPSCNDQEKTGFSKPFISNTSKTQSLESTIIQFLSCLPSLPALFVSKWAKMISASIHTWLKLIKKSISPIKALGESQSTSVTPEGNEVFICSPAIDFLKGFNMLIIKTFMHYIIFQFHTANKSCSSACS</sequence>
<dbReference type="VEuPathDB" id="FungiDB:VP01_1752g2"/>
<name>A0A0L6VF10_9BASI</name>
<keyword evidence="2" id="KW-1185">Reference proteome</keyword>
<protein>
    <submittedName>
        <fullName evidence="1">Uncharacterized protein</fullName>
    </submittedName>
</protein>
<organism evidence="1 2">
    <name type="scientific">Puccinia sorghi</name>
    <dbReference type="NCBI Taxonomy" id="27349"/>
    <lineage>
        <taxon>Eukaryota</taxon>
        <taxon>Fungi</taxon>
        <taxon>Dikarya</taxon>
        <taxon>Basidiomycota</taxon>
        <taxon>Pucciniomycotina</taxon>
        <taxon>Pucciniomycetes</taxon>
        <taxon>Pucciniales</taxon>
        <taxon>Pucciniaceae</taxon>
        <taxon>Puccinia</taxon>
    </lineage>
</organism>
<reference evidence="1 2" key="1">
    <citation type="submission" date="2015-08" db="EMBL/GenBank/DDBJ databases">
        <title>Next Generation Sequencing and Analysis of the Genome of Puccinia sorghi L Schw, the Causal Agent of Maize Common Rust.</title>
        <authorList>
            <person name="Rochi L."/>
            <person name="Burguener G."/>
            <person name="Darino M."/>
            <person name="Turjanski A."/>
            <person name="Kreff E."/>
            <person name="Dieguez M.J."/>
            <person name="Sacco F."/>
        </authorList>
    </citation>
    <scope>NUCLEOTIDE SEQUENCE [LARGE SCALE GENOMIC DNA]</scope>
    <source>
        <strain evidence="1 2">RO10H11247</strain>
    </source>
</reference>
<gene>
    <name evidence="1" type="ORF">VP01_1752g2</name>
</gene>
<evidence type="ECO:0000313" key="1">
    <source>
        <dbReference type="EMBL" id="KNZ59346.1"/>
    </source>
</evidence>
<comment type="caution">
    <text evidence="1">The sequence shown here is derived from an EMBL/GenBank/DDBJ whole genome shotgun (WGS) entry which is preliminary data.</text>
</comment>